<comment type="caution">
    <text evidence="1">The sequence shown here is derived from an EMBL/GenBank/DDBJ whole genome shotgun (WGS) entry which is preliminary data.</text>
</comment>
<dbReference type="PATRIC" id="fig|1121865.3.peg.699"/>
<protein>
    <submittedName>
        <fullName evidence="1">Uncharacterized protein</fullName>
    </submittedName>
</protein>
<dbReference type="EMBL" id="ASWJ01000003">
    <property type="protein sequence ID" value="EOW87451.1"/>
    <property type="molecule type" value="Genomic_DNA"/>
</dbReference>
<dbReference type="OrthoDB" id="9779761at2"/>
<accession>S1P546</accession>
<dbReference type="RefSeq" id="WP_016182872.1">
    <property type="nucleotide sequence ID" value="NZ_JXKI01000006.1"/>
</dbReference>
<dbReference type="AlphaFoldDB" id="S1P546"/>
<organism evidence="1 2">
    <name type="scientific">Enterococcus columbae DSM 7374 = ATCC 51263</name>
    <dbReference type="NCBI Taxonomy" id="1121865"/>
    <lineage>
        <taxon>Bacteria</taxon>
        <taxon>Bacillati</taxon>
        <taxon>Bacillota</taxon>
        <taxon>Bacilli</taxon>
        <taxon>Lactobacillales</taxon>
        <taxon>Enterococcaceae</taxon>
        <taxon>Enterococcus</taxon>
    </lineage>
</organism>
<dbReference type="Proteomes" id="UP000014113">
    <property type="component" value="Unassembled WGS sequence"/>
</dbReference>
<keyword evidence="2" id="KW-1185">Reference proteome</keyword>
<reference evidence="1 2" key="1">
    <citation type="submission" date="2013-03" db="EMBL/GenBank/DDBJ databases">
        <title>The Genome Sequence of Enterococcus columbae ATCC_51263 (PacBio/Illumina hybrid assembly).</title>
        <authorList>
            <consortium name="The Broad Institute Genomics Platform"/>
            <consortium name="The Broad Institute Genome Sequencing Center for Infectious Disease"/>
            <person name="Earl A."/>
            <person name="Russ C."/>
            <person name="Gilmore M."/>
            <person name="Surin D."/>
            <person name="Walker B."/>
            <person name="Young S."/>
            <person name="Zeng Q."/>
            <person name="Gargeya S."/>
            <person name="Fitzgerald M."/>
            <person name="Haas B."/>
            <person name="Abouelleil A."/>
            <person name="Allen A.W."/>
            <person name="Alvarado L."/>
            <person name="Arachchi H.M."/>
            <person name="Berlin A.M."/>
            <person name="Chapman S.B."/>
            <person name="Gainer-Dewar J."/>
            <person name="Goldberg J."/>
            <person name="Griggs A."/>
            <person name="Gujja S."/>
            <person name="Hansen M."/>
            <person name="Howarth C."/>
            <person name="Imamovic A."/>
            <person name="Ireland A."/>
            <person name="Larimer J."/>
            <person name="McCowan C."/>
            <person name="Murphy C."/>
            <person name="Pearson M."/>
            <person name="Poon T.W."/>
            <person name="Priest M."/>
            <person name="Roberts A."/>
            <person name="Saif S."/>
            <person name="Shea T."/>
            <person name="Sisk P."/>
            <person name="Sykes S."/>
            <person name="Wortman J."/>
            <person name="Nusbaum C."/>
            <person name="Birren B."/>
        </authorList>
    </citation>
    <scope>NUCLEOTIDE SEQUENCE [LARGE SCALE GENOMIC DNA]</scope>
    <source>
        <strain evidence="1 2">ATCC 51263</strain>
    </source>
</reference>
<evidence type="ECO:0000313" key="1">
    <source>
        <dbReference type="EMBL" id="EOW87451.1"/>
    </source>
</evidence>
<proteinExistence type="predicted"/>
<name>S1P546_9ENTE</name>
<gene>
    <name evidence="1" type="ORF">I568_00495</name>
</gene>
<sequence length="102" mass="11874">MENPEKASFSNWLANKGLSTSSIQKYSSQANNRIIAELGIDFYEVENLDSLRNLLIAVKEMEANMPKNPNHMYSAAVSNYIKYKTRQYNRLDTLNDYQYLNR</sequence>
<dbReference type="STRING" id="1121865.OMW_00709"/>
<evidence type="ECO:0000313" key="2">
    <source>
        <dbReference type="Proteomes" id="UP000014113"/>
    </source>
</evidence>